<keyword evidence="9" id="KW-1185">Reference proteome</keyword>
<keyword evidence="6" id="KW-0411">Iron-sulfur</keyword>
<reference evidence="8 9" key="1">
    <citation type="submission" date="2018-10" db="EMBL/GenBank/DDBJ databases">
        <title>Sequencing the genomes of 1000 actinobacteria strains.</title>
        <authorList>
            <person name="Klenk H.-P."/>
        </authorList>
    </citation>
    <scope>NUCLEOTIDE SEQUENCE [LARGE SCALE GENOMIC DNA]</scope>
    <source>
        <strain evidence="8 9">DSM 45119</strain>
    </source>
</reference>
<keyword evidence="2" id="KW-0349">Heme</keyword>
<evidence type="ECO:0000256" key="6">
    <source>
        <dbReference type="ARBA" id="ARBA00023014"/>
    </source>
</evidence>
<dbReference type="SUPFAM" id="SSF55124">
    <property type="entry name" value="Nitrite/Sulfite reductase N-terminal domain-like"/>
    <property type="match status" value="2"/>
</dbReference>
<evidence type="ECO:0000256" key="4">
    <source>
        <dbReference type="ARBA" id="ARBA00023002"/>
    </source>
</evidence>
<keyword evidence="4" id="KW-0560">Oxidoreductase</keyword>
<keyword evidence="5" id="KW-0408">Iron</keyword>
<keyword evidence="3" id="KW-0479">Metal-binding</keyword>
<dbReference type="InterPro" id="IPR051329">
    <property type="entry name" value="NIR_SIR_4Fe-4S"/>
</dbReference>
<evidence type="ECO:0000256" key="5">
    <source>
        <dbReference type="ARBA" id="ARBA00023004"/>
    </source>
</evidence>
<dbReference type="PANTHER" id="PTHR32439">
    <property type="entry name" value="FERREDOXIN--NITRITE REDUCTASE, CHLOROPLASTIC"/>
    <property type="match status" value="1"/>
</dbReference>
<gene>
    <name evidence="8" type="ORF">ATL45_4329</name>
</gene>
<feature type="domain" description="Nitrite/Sulfite reductase ferredoxin-like" evidence="7">
    <location>
        <begin position="22"/>
        <end position="82"/>
    </location>
</feature>
<dbReference type="Gene3D" id="3.90.480.10">
    <property type="entry name" value="Sulfite Reductase Hemoprotein,Domain 2"/>
    <property type="match status" value="1"/>
</dbReference>
<accession>A0ABX9TG03</accession>
<comment type="caution">
    <text evidence="8">The sequence shown here is derived from an EMBL/GenBank/DDBJ whole genome shotgun (WGS) entry which is preliminary data.</text>
</comment>
<protein>
    <submittedName>
        <fullName evidence="8">Precorrin-3B synthase</fullName>
    </submittedName>
</protein>
<keyword evidence="1" id="KW-0004">4Fe-4S</keyword>
<organism evidence="8 9">
    <name type="scientific">Saccharopolyspora antimicrobica</name>
    <dbReference type="NCBI Taxonomy" id="455193"/>
    <lineage>
        <taxon>Bacteria</taxon>
        <taxon>Bacillati</taxon>
        <taxon>Actinomycetota</taxon>
        <taxon>Actinomycetes</taxon>
        <taxon>Pseudonocardiales</taxon>
        <taxon>Pseudonocardiaceae</taxon>
        <taxon>Saccharopolyspora</taxon>
    </lineage>
</organism>
<evidence type="ECO:0000313" key="9">
    <source>
        <dbReference type="Proteomes" id="UP000270697"/>
    </source>
</evidence>
<evidence type="ECO:0000313" key="8">
    <source>
        <dbReference type="EMBL" id="RKT85973.1"/>
    </source>
</evidence>
<proteinExistence type="predicted"/>
<evidence type="ECO:0000256" key="3">
    <source>
        <dbReference type="ARBA" id="ARBA00022723"/>
    </source>
</evidence>
<dbReference type="PANTHER" id="PTHR32439:SF9">
    <property type="entry name" value="BLR3264 PROTEIN"/>
    <property type="match status" value="1"/>
</dbReference>
<feature type="domain" description="Nitrite/Sulfite reductase ferredoxin-like" evidence="7">
    <location>
        <begin position="245"/>
        <end position="304"/>
    </location>
</feature>
<dbReference type="SUPFAM" id="SSF56014">
    <property type="entry name" value="Nitrite and sulphite reductase 4Fe-4S domain-like"/>
    <property type="match status" value="1"/>
</dbReference>
<dbReference type="InterPro" id="IPR036136">
    <property type="entry name" value="Nit/Sulf_reduc_fer-like_dom_sf"/>
</dbReference>
<evidence type="ECO:0000256" key="2">
    <source>
        <dbReference type="ARBA" id="ARBA00022617"/>
    </source>
</evidence>
<evidence type="ECO:0000256" key="1">
    <source>
        <dbReference type="ARBA" id="ARBA00022485"/>
    </source>
</evidence>
<evidence type="ECO:0000259" key="7">
    <source>
        <dbReference type="Pfam" id="PF03460"/>
    </source>
</evidence>
<dbReference type="EMBL" id="RBXX01000002">
    <property type="protein sequence ID" value="RKT85973.1"/>
    <property type="molecule type" value="Genomic_DNA"/>
</dbReference>
<dbReference type="Proteomes" id="UP000270697">
    <property type="component" value="Unassembled WGS sequence"/>
</dbReference>
<dbReference type="InterPro" id="IPR045854">
    <property type="entry name" value="NO2/SO3_Rdtase_4Fe4S_sf"/>
</dbReference>
<name>A0ABX9TG03_9PSEU</name>
<sequence>MRGARPERDGCPGALRVHEAADGGLARIRVPGGSLTPAQVRALAESAALGDGGLELTSRANVQVRGLPTGAERELAARLREAGLLPSATHERVRNIIGSPSADGRELIDVRAVAAELDEALCADPALAGLPGRFLFAVDDGSGDVSSLGADVGLRALSADTAALLLADVDSGIRTPLWQAAGAAIAAAEAFLAEKAAQGCSAWRLAELDGGARRIAERLGGAAAASPVSAVPPTHAQVGRVLRPDGTVSAVAGAPLGRLTPEQVDIITAASEAAGELRLTPWRTVVLPGVRPDEADRWLPELGARGLLVDPASDGVGVTTCAGRPGCAKSLADVREDARRAAPAGALPVHWSGCGRRCGRPPGRVVEVLATGAGYEVGLDGATWTSAVDVDQVSAALGAARRNV</sequence>
<dbReference type="Pfam" id="PF03460">
    <property type="entry name" value="NIR_SIR_ferr"/>
    <property type="match status" value="2"/>
</dbReference>
<dbReference type="InterPro" id="IPR005117">
    <property type="entry name" value="NiRdtase/SiRdtase_haem-b_fer"/>
</dbReference>
<dbReference type="Gene3D" id="3.30.413.10">
    <property type="entry name" value="Sulfite Reductase Hemoprotein, domain 1"/>
    <property type="match status" value="1"/>
</dbReference>